<dbReference type="OMA" id="CVELPIT"/>
<evidence type="ECO:0000313" key="7">
    <source>
        <dbReference type="RefSeq" id="XP_018020235.1"/>
    </source>
</evidence>
<dbReference type="OrthoDB" id="4937502at2759"/>
<dbReference type="RefSeq" id="XP_018020235.1">
    <property type="nucleotide sequence ID" value="XM_018164746.2"/>
</dbReference>
<dbReference type="GO" id="GO:0005576">
    <property type="term" value="C:extracellular region"/>
    <property type="evidence" value="ECO:0007669"/>
    <property type="project" value="UniProtKB-SubCell"/>
</dbReference>
<keyword evidence="3" id="KW-0964">Secreted</keyword>
<keyword evidence="6" id="KW-1185">Reference proteome</keyword>
<protein>
    <submittedName>
        <fullName evidence="7">NPC intracellular cholesterol transporter 2 homolog a</fullName>
    </submittedName>
</protein>
<dbReference type="PANTHER" id="PTHR11306:SF68">
    <property type="entry name" value="NPC INTRACELLULAR CHOLESTEROL TRANSPORTER 2"/>
    <property type="match status" value="1"/>
</dbReference>
<dbReference type="PANTHER" id="PTHR11306">
    <property type="entry name" value="NIEMANN PICK TYPE C2 PROTEIN NPC2-RELATED"/>
    <property type="match status" value="1"/>
</dbReference>
<comment type="similarity">
    <text evidence="2">Belongs to the NPC2 family.</text>
</comment>
<gene>
    <name evidence="7" type="primary">LOC108676630</name>
</gene>
<dbReference type="KEGG" id="hazt:108676630"/>
<dbReference type="Gene3D" id="2.60.40.770">
    <property type="match status" value="1"/>
</dbReference>
<name>A0A8B7P2P1_HYAAZ</name>
<evidence type="ECO:0000256" key="1">
    <source>
        <dbReference type="ARBA" id="ARBA00004613"/>
    </source>
</evidence>
<accession>A0A8B7P2P1</accession>
<dbReference type="GO" id="GO:0032934">
    <property type="term" value="F:sterol binding"/>
    <property type="evidence" value="ECO:0007669"/>
    <property type="project" value="InterPro"/>
</dbReference>
<dbReference type="GeneID" id="108676630"/>
<dbReference type="PROSITE" id="PS51257">
    <property type="entry name" value="PROKAR_LIPOPROTEIN"/>
    <property type="match status" value="1"/>
</dbReference>
<keyword evidence="4" id="KW-0732">Signal</keyword>
<dbReference type="Pfam" id="PF02221">
    <property type="entry name" value="E1_DerP2_DerF2"/>
    <property type="match status" value="1"/>
</dbReference>
<dbReference type="FunFam" id="2.60.40.770:FF:000001">
    <property type="entry name" value="NPC intracellular cholesterol transporter 2"/>
    <property type="match status" value="1"/>
</dbReference>
<dbReference type="InterPro" id="IPR039670">
    <property type="entry name" value="NPC2-like"/>
</dbReference>
<feature type="domain" description="MD-2-related lipid-recognition" evidence="5">
    <location>
        <begin position="30"/>
        <end position="151"/>
    </location>
</feature>
<evidence type="ECO:0000259" key="5">
    <source>
        <dbReference type="SMART" id="SM00737"/>
    </source>
</evidence>
<organism evidence="6 7">
    <name type="scientific">Hyalella azteca</name>
    <name type="common">Amphipod</name>
    <dbReference type="NCBI Taxonomy" id="294128"/>
    <lineage>
        <taxon>Eukaryota</taxon>
        <taxon>Metazoa</taxon>
        <taxon>Ecdysozoa</taxon>
        <taxon>Arthropoda</taxon>
        <taxon>Crustacea</taxon>
        <taxon>Multicrustacea</taxon>
        <taxon>Malacostraca</taxon>
        <taxon>Eumalacostraca</taxon>
        <taxon>Peracarida</taxon>
        <taxon>Amphipoda</taxon>
        <taxon>Senticaudata</taxon>
        <taxon>Talitrida</taxon>
        <taxon>Talitroidea</taxon>
        <taxon>Hyalellidae</taxon>
        <taxon>Hyalella</taxon>
    </lineage>
</organism>
<reference evidence="7" key="1">
    <citation type="submission" date="2025-08" db="UniProtKB">
        <authorList>
            <consortium name="RefSeq"/>
        </authorList>
    </citation>
    <scope>IDENTIFICATION</scope>
    <source>
        <tissue evidence="7">Whole organism</tissue>
    </source>
</reference>
<evidence type="ECO:0000256" key="2">
    <source>
        <dbReference type="ARBA" id="ARBA00006370"/>
    </source>
</evidence>
<dbReference type="SMART" id="SM00737">
    <property type="entry name" value="ML"/>
    <property type="match status" value="1"/>
</dbReference>
<comment type="subcellular location">
    <subcellularLocation>
        <location evidence="1">Secreted</location>
    </subcellularLocation>
</comment>
<dbReference type="AlphaFoldDB" id="A0A8B7P2P1"/>
<feature type="chain" id="PRO_5034563838" evidence="4">
    <location>
        <begin position="28"/>
        <end position="154"/>
    </location>
</feature>
<evidence type="ECO:0000256" key="3">
    <source>
        <dbReference type="ARBA" id="ARBA00022525"/>
    </source>
</evidence>
<dbReference type="SUPFAM" id="SSF81296">
    <property type="entry name" value="E set domains"/>
    <property type="match status" value="1"/>
</dbReference>
<dbReference type="GO" id="GO:0015918">
    <property type="term" value="P:sterol transport"/>
    <property type="evidence" value="ECO:0007669"/>
    <property type="project" value="InterPro"/>
</dbReference>
<dbReference type="Proteomes" id="UP000694843">
    <property type="component" value="Unplaced"/>
</dbReference>
<evidence type="ECO:0000256" key="4">
    <source>
        <dbReference type="SAM" id="SignalP"/>
    </source>
</evidence>
<evidence type="ECO:0000313" key="6">
    <source>
        <dbReference type="Proteomes" id="UP000694843"/>
    </source>
</evidence>
<proteinExistence type="inferred from homology"/>
<feature type="signal peptide" evidence="4">
    <location>
        <begin position="1"/>
        <end position="27"/>
    </location>
</feature>
<dbReference type="InterPro" id="IPR003172">
    <property type="entry name" value="ML_dom"/>
</dbReference>
<sequence length="154" mass="16255">MMAASKTLSSVLVSFTILSCLSLYAKATEYQDCGSAGQVLSVDLTGCDLPPCIVARPNNYSIGITFVAAKDAQSLDTQLMVTVSSSEQVPWPAPSACGLMGDKTCPITEGETYAYVLTMQVRPEYPQIAVLVATSLVDEDGVVHACVELPITVV</sequence>
<dbReference type="InterPro" id="IPR014756">
    <property type="entry name" value="Ig_E-set"/>
</dbReference>